<gene>
    <name evidence="4" type="ORF">BJB45_07625</name>
</gene>
<keyword evidence="5" id="KW-1185">Reference proteome</keyword>
<dbReference type="SUPFAM" id="SSF51735">
    <property type="entry name" value="NAD(P)-binding Rossmann-fold domains"/>
    <property type="match status" value="1"/>
</dbReference>
<dbReference type="GO" id="GO:0016491">
    <property type="term" value="F:oxidoreductase activity"/>
    <property type="evidence" value="ECO:0007669"/>
    <property type="project" value="UniProtKB-KW"/>
</dbReference>
<protein>
    <recommendedName>
        <fullName evidence="6">Oxidoreductase</fullName>
    </recommendedName>
</protein>
<dbReference type="Pfam" id="PF13561">
    <property type="entry name" value="adh_short_C2"/>
    <property type="match status" value="1"/>
</dbReference>
<dbReference type="eggNOG" id="COG1028">
    <property type="taxonomic scope" value="Bacteria"/>
</dbReference>
<evidence type="ECO:0000313" key="5">
    <source>
        <dbReference type="Proteomes" id="UP000019113"/>
    </source>
</evidence>
<dbReference type="OrthoDB" id="9806974at2"/>
<evidence type="ECO:0008006" key="6">
    <source>
        <dbReference type="Google" id="ProtNLM"/>
    </source>
</evidence>
<evidence type="ECO:0000313" key="4">
    <source>
        <dbReference type="EMBL" id="ERL49331.1"/>
    </source>
</evidence>
<proteinExistence type="inferred from homology"/>
<dbReference type="InterPro" id="IPR036291">
    <property type="entry name" value="NAD(P)-bd_dom_sf"/>
</dbReference>
<dbReference type="PATRIC" id="fig|1178482.3.peg.4115"/>
<dbReference type="PANTHER" id="PTHR43477:SF4">
    <property type="entry name" value="DEHYDROGENASE_REDUCTASE SDR FAMILY MEMBER 6"/>
    <property type="match status" value="1"/>
</dbReference>
<dbReference type="STRING" id="1178482.AR456_08920"/>
<keyword evidence="3" id="KW-0520">NAD</keyword>
<dbReference type="EMBL" id="AVBC01000055">
    <property type="protein sequence ID" value="ERL49331.1"/>
    <property type="molecule type" value="Genomic_DNA"/>
</dbReference>
<sequence>MRLMHKVALITAAGQGIGQATAIRFAAEGAKVIATDIDADKLDRLRNIDGIECHRLDVTDPVAIQELASRLPTVEVLFNCAGYVHSGSLLDCNTEDFERSMAINVGSMFHTISAFLPGMLQAGTGSIINMASVASSLKGVAGRFAYGTSKAAVLGLTRSVAADYVTQGIRCNAICPGTVDSPSLRQRIHDQAEREGRPQDEVHQAFLDRQPMGRLGSVEEIAALATYLASDESTYTTGTAQVIDGGWLA</sequence>
<evidence type="ECO:0000256" key="2">
    <source>
        <dbReference type="ARBA" id="ARBA00023002"/>
    </source>
</evidence>
<dbReference type="PRINTS" id="PR00080">
    <property type="entry name" value="SDRFAMILY"/>
</dbReference>
<accession>W1N2F8</accession>
<dbReference type="PROSITE" id="PS00061">
    <property type="entry name" value="ADH_SHORT"/>
    <property type="match status" value="1"/>
</dbReference>
<dbReference type="AlphaFoldDB" id="W1N2F8"/>
<name>W1N2F8_9GAMM</name>
<dbReference type="RefSeq" id="WP_021821081.1">
    <property type="nucleotide sequence ID" value="NZ_AVBC01000055.1"/>
</dbReference>
<evidence type="ECO:0000256" key="1">
    <source>
        <dbReference type="ARBA" id="ARBA00006484"/>
    </source>
</evidence>
<dbReference type="PRINTS" id="PR00081">
    <property type="entry name" value="GDHRDH"/>
</dbReference>
<reference evidence="4 5" key="1">
    <citation type="submission" date="2013-08" db="EMBL/GenBank/DDBJ databases">
        <title>draft genome of Halomonas huanghegensis, strain BJGMM-B45T.</title>
        <authorList>
            <person name="Miao C."/>
            <person name="Wan Y."/>
            <person name="Jin W."/>
        </authorList>
    </citation>
    <scope>NUCLEOTIDE SEQUENCE [LARGE SCALE GENOMIC DNA]</scope>
    <source>
        <strain evidence="4 5">BJGMM-B45</strain>
    </source>
</reference>
<organism evidence="4 5">
    <name type="scientific">Halomonas huangheensis</name>
    <dbReference type="NCBI Taxonomy" id="1178482"/>
    <lineage>
        <taxon>Bacteria</taxon>
        <taxon>Pseudomonadati</taxon>
        <taxon>Pseudomonadota</taxon>
        <taxon>Gammaproteobacteria</taxon>
        <taxon>Oceanospirillales</taxon>
        <taxon>Halomonadaceae</taxon>
        <taxon>Halomonas</taxon>
    </lineage>
</organism>
<dbReference type="KEGG" id="hhu:AR456_08920"/>
<dbReference type="InterPro" id="IPR020904">
    <property type="entry name" value="Sc_DH/Rdtase_CS"/>
</dbReference>
<dbReference type="FunFam" id="3.40.50.720:FF:000084">
    <property type="entry name" value="Short-chain dehydrogenase reductase"/>
    <property type="match status" value="1"/>
</dbReference>
<dbReference type="Gene3D" id="3.40.50.720">
    <property type="entry name" value="NAD(P)-binding Rossmann-like Domain"/>
    <property type="match status" value="1"/>
</dbReference>
<dbReference type="InterPro" id="IPR002347">
    <property type="entry name" value="SDR_fam"/>
</dbReference>
<comment type="similarity">
    <text evidence="1">Belongs to the short-chain dehydrogenases/reductases (SDR) family.</text>
</comment>
<comment type="caution">
    <text evidence="4">The sequence shown here is derived from an EMBL/GenBank/DDBJ whole genome shotgun (WGS) entry which is preliminary data.</text>
</comment>
<keyword evidence="2" id="KW-0560">Oxidoreductase</keyword>
<dbReference type="Proteomes" id="UP000019113">
    <property type="component" value="Unassembled WGS sequence"/>
</dbReference>
<dbReference type="PANTHER" id="PTHR43477">
    <property type="entry name" value="DIHYDROANTICAPSIN 7-DEHYDROGENASE"/>
    <property type="match status" value="1"/>
</dbReference>
<evidence type="ECO:0000256" key="3">
    <source>
        <dbReference type="ARBA" id="ARBA00023027"/>
    </source>
</evidence>
<dbReference type="InterPro" id="IPR051122">
    <property type="entry name" value="SDR_DHRS6-like"/>
</dbReference>